<keyword evidence="1" id="KW-0812">Transmembrane</keyword>
<keyword evidence="1" id="KW-0472">Membrane</keyword>
<organism evidence="2">
    <name type="scientific">marine sediment metagenome</name>
    <dbReference type="NCBI Taxonomy" id="412755"/>
    <lineage>
        <taxon>unclassified sequences</taxon>
        <taxon>metagenomes</taxon>
        <taxon>ecological metagenomes</taxon>
    </lineage>
</organism>
<accession>X1J2P9</accession>
<reference evidence="2" key="1">
    <citation type="journal article" date="2014" name="Front. Microbiol.">
        <title>High frequency of phylogenetically diverse reductive dehalogenase-homologous genes in deep subseafloor sedimentary metagenomes.</title>
        <authorList>
            <person name="Kawai M."/>
            <person name="Futagami T."/>
            <person name="Toyoda A."/>
            <person name="Takaki Y."/>
            <person name="Nishi S."/>
            <person name="Hori S."/>
            <person name="Arai W."/>
            <person name="Tsubouchi T."/>
            <person name="Morono Y."/>
            <person name="Uchiyama I."/>
            <person name="Ito T."/>
            <person name="Fujiyama A."/>
            <person name="Inagaki F."/>
            <person name="Takami H."/>
        </authorList>
    </citation>
    <scope>NUCLEOTIDE SEQUENCE</scope>
    <source>
        <strain evidence="2">Expedition CK06-06</strain>
    </source>
</reference>
<dbReference type="EMBL" id="BARU01034468">
    <property type="protein sequence ID" value="GAH64038.1"/>
    <property type="molecule type" value="Genomic_DNA"/>
</dbReference>
<sequence length="80" mass="8832">MTKLKRARTLMAIILVSIFGWVAIVGLVIKPGIVAGAFLCLAGGSIIGLVIAYLIRRWWFRRSLADRMVDVLKDDENDGS</sequence>
<name>X1J2P9_9ZZZZ</name>
<protein>
    <submittedName>
        <fullName evidence="2">Uncharacterized protein</fullName>
    </submittedName>
</protein>
<gene>
    <name evidence="2" type="ORF">S03H2_54108</name>
</gene>
<evidence type="ECO:0000313" key="2">
    <source>
        <dbReference type="EMBL" id="GAH64038.1"/>
    </source>
</evidence>
<feature type="transmembrane region" description="Helical" evidence="1">
    <location>
        <begin position="35"/>
        <end position="55"/>
    </location>
</feature>
<evidence type="ECO:0000256" key="1">
    <source>
        <dbReference type="SAM" id="Phobius"/>
    </source>
</evidence>
<dbReference type="AlphaFoldDB" id="X1J2P9"/>
<keyword evidence="1" id="KW-1133">Transmembrane helix</keyword>
<proteinExistence type="predicted"/>
<feature type="transmembrane region" description="Helical" evidence="1">
    <location>
        <begin position="12"/>
        <end position="29"/>
    </location>
</feature>
<comment type="caution">
    <text evidence="2">The sequence shown here is derived from an EMBL/GenBank/DDBJ whole genome shotgun (WGS) entry which is preliminary data.</text>
</comment>